<dbReference type="CDD" id="cd04301">
    <property type="entry name" value="NAT_SF"/>
    <property type="match status" value="1"/>
</dbReference>
<name>A0ABX5K879_9BURK</name>
<sequence>MSGQPASPSLVCETFSESDVEGAHALSLQFGWPHTREDWRFAAATGRGFVVRESGTVIGTALCWPWGERGATLGLVVVAANQQGRGIGRMLMERLLDALGPRMTVLHATQAGQPLYEKLGFRKVGLLHQYQGTGFAAPFVEPPPGERLRPLEAGDTPRLIELATRASGLDRSALLPPLLDMSQGVALVKGDTVVGFALLRPFGRGHAIGPVPVVADDGLDRQRAQALIANRLAANAGAFTRLDTPDEQGLGPWLESVGLARVDTVVKMARNGEPARDPATLQYAIVTQALG</sequence>
<dbReference type="Proteomes" id="UP000245712">
    <property type="component" value="Unassembled WGS sequence"/>
</dbReference>
<evidence type="ECO:0000259" key="1">
    <source>
        <dbReference type="PROSITE" id="PS51186"/>
    </source>
</evidence>
<dbReference type="Pfam" id="PF18014">
    <property type="entry name" value="Acetyltransf_18"/>
    <property type="match status" value="1"/>
</dbReference>
<dbReference type="PANTHER" id="PTHR47237">
    <property type="entry name" value="SLL0310 PROTEIN"/>
    <property type="match status" value="1"/>
</dbReference>
<dbReference type="PANTHER" id="PTHR47237:SF2">
    <property type="entry name" value="BLL4206 PROTEIN"/>
    <property type="match status" value="1"/>
</dbReference>
<dbReference type="Gene3D" id="3.40.630.90">
    <property type="match status" value="1"/>
</dbReference>
<proteinExistence type="predicted"/>
<comment type="caution">
    <text evidence="2">The sequence shown here is derived from an EMBL/GenBank/DDBJ whole genome shotgun (WGS) entry which is preliminary data.</text>
</comment>
<dbReference type="Pfam" id="PF00583">
    <property type="entry name" value="Acetyltransf_1"/>
    <property type="match status" value="1"/>
</dbReference>
<gene>
    <name evidence="2" type="ORF">C7402_13543</name>
</gene>
<feature type="domain" description="N-acetyltransferase" evidence="1">
    <location>
        <begin position="10"/>
        <end position="144"/>
    </location>
</feature>
<protein>
    <submittedName>
        <fullName evidence="2">Acetyltransferase (GNAT) family protein</fullName>
    </submittedName>
</protein>
<evidence type="ECO:0000313" key="3">
    <source>
        <dbReference type="Proteomes" id="UP000245712"/>
    </source>
</evidence>
<reference evidence="2 3" key="1">
    <citation type="submission" date="2018-05" db="EMBL/GenBank/DDBJ databases">
        <title>Genomic Encyclopedia of Type Strains, Phase IV (KMG-V): Genome sequencing to study the core and pangenomes of soil and plant-associated prokaryotes.</title>
        <authorList>
            <person name="Whitman W."/>
        </authorList>
    </citation>
    <scope>NUCLEOTIDE SEQUENCE [LARGE SCALE GENOMIC DNA]</scope>
    <source>
        <strain evidence="2 3">SCZa-39</strain>
    </source>
</reference>
<keyword evidence="3" id="KW-1185">Reference proteome</keyword>
<dbReference type="EMBL" id="QEOB01000035">
    <property type="protein sequence ID" value="PVX70739.1"/>
    <property type="molecule type" value="Genomic_DNA"/>
</dbReference>
<dbReference type="RefSeq" id="WP_208949085.1">
    <property type="nucleotide sequence ID" value="NZ_QEOB01000035.1"/>
</dbReference>
<dbReference type="InterPro" id="IPR041496">
    <property type="entry name" value="YitH/HolE_GNAT"/>
</dbReference>
<dbReference type="InterPro" id="IPR016181">
    <property type="entry name" value="Acyl_CoA_acyltransferase"/>
</dbReference>
<evidence type="ECO:0000313" key="2">
    <source>
        <dbReference type="EMBL" id="PVX70739.1"/>
    </source>
</evidence>
<dbReference type="InterPro" id="IPR000182">
    <property type="entry name" value="GNAT_dom"/>
</dbReference>
<dbReference type="InterPro" id="IPR052729">
    <property type="entry name" value="Acyl/Acetyltrans_Enzymes"/>
</dbReference>
<dbReference type="PROSITE" id="PS51186">
    <property type="entry name" value="GNAT"/>
    <property type="match status" value="1"/>
</dbReference>
<organism evidence="2 3">
    <name type="scientific">Paraburkholderia unamae</name>
    <dbReference type="NCBI Taxonomy" id="219649"/>
    <lineage>
        <taxon>Bacteria</taxon>
        <taxon>Pseudomonadati</taxon>
        <taxon>Pseudomonadota</taxon>
        <taxon>Betaproteobacteria</taxon>
        <taxon>Burkholderiales</taxon>
        <taxon>Burkholderiaceae</taxon>
        <taxon>Paraburkholderia</taxon>
    </lineage>
</organism>
<accession>A0ABX5K879</accession>
<dbReference type="SUPFAM" id="SSF55729">
    <property type="entry name" value="Acyl-CoA N-acyltransferases (Nat)"/>
    <property type="match status" value="1"/>
</dbReference>
<dbReference type="Gene3D" id="3.40.630.30">
    <property type="match status" value="1"/>
</dbReference>